<protein>
    <submittedName>
        <fullName evidence="3">Sortase A</fullName>
    </submittedName>
</protein>
<keyword evidence="1" id="KW-0378">Hydrolase</keyword>
<gene>
    <name evidence="3" type="ORF">TSYNT_840</name>
</gene>
<reference evidence="3" key="1">
    <citation type="journal article" date="2016" name="Genome Announc.">
        <title>Draft Genome Sequence of the Syntrophic Lactate-Degrading Bacterium Tepidanaerobacter syntrophicus JLT.</title>
        <authorList>
            <person name="Matsuura N."/>
            <person name="Ohashi A."/>
            <person name="Tourlousse D.M."/>
            <person name="Sekiguchi Y."/>
        </authorList>
    </citation>
    <scope>NUCLEOTIDE SEQUENCE [LARGE SCALE GENOMIC DNA]</scope>
    <source>
        <strain evidence="3">JL</strain>
    </source>
</reference>
<dbReference type="EMBL" id="DF977002">
    <property type="protein sequence ID" value="GAQ25513.1"/>
    <property type="molecule type" value="Genomic_DNA"/>
</dbReference>
<evidence type="ECO:0000256" key="2">
    <source>
        <dbReference type="PIRSR" id="PIRSR605754-1"/>
    </source>
</evidence>
<dbReference type="AlphaFoldDB" id="A0A0U9HFB5"/>
<organism evidence="3">
    <name type="scientific">Tepidanaerobacter syntrophicus</name>
    <dbReference type="NCBI Taxonomy" id="224999"/>
    <lineage>
        <taxon>Bacteria</taxon>
        <taxon>Bacillati</taxon>
        <taxon>Bacillota</taxon>
        <taxon>Clostridia</taxon>
        <taxon>Thermosediminibacterales</taxon>
        <taxon>Tepidanaerobacteraceae</taxon>
        <taxon>Tepidanaerobacter</taxon>
    </lineage>
</organism>
<feature type="active site" description="Acyl-thioester intermediate" evidence="2">
    <location>
        <position position="191"/>
    </location>
</feature>
<dbReference type="Proteomes" id="UP000062160">
    <property type="component" value="Unassembled WGS sequence"/>
</dbReference>
<dbReference type="InterPro" id="IPR023365">
    <property type="entry name" value="Sortase_dom-sf"/>
</dbReference>
<evidence type="ECO:0000256" key="1">
    <source>
        <dbReference type="ARBA" id="ARBA00022801"/>
    </source>
</evidence>
<dbReference type="SUPFAM" id="SSF63817">
    <property type="entry name" value="Sortase"/>
    <property type="match status" value="1"/>
</dbReference>
<dbReference type="GO" id="GO:0016787">
    <property type="term" value="F:hydrolase activity"/>
    <property type="evidence" value="ECO:0007669"/>
    <property type="project" value="UniProtKB-KW"/>
</dbReference>
<dbReference type="OrthoDB" id="154054at2"/>
<evidence type="ECO:0000313" key="4">
    <source>
        <dbReference type="Proteomes" id="UP000062160"/>
    </source>
</evidence>
<evidence type="ECO:0000313" key="3">
    <source>
        <dbReference type="EMBL" id="GAQ25513.1"/>
    </source>
</evidence>
<dbReference type="Pfam" id="PF04203">
    <property type="entry name" value="Sortase"/>
    <property type="match status" value="1"/>
</dbReference>
<dbReference type="Gene3D" id="2.40.260.10">
    <property type="entry name" value="Sortase"/>
    <property type="match status" value="1"/>
</dbReference>
<proteinExistence type="predicted"/>
<dbReference type="CDD" id="cd06166">
    <property type="entry name" value="Sortase_D_2"/>
    <property type="match status" value="1"/>
</dbReference>
<feature type="active site" description="Proton donor/acceptor" evidence="2">
    <location>
        <position position="129"/>
    </location>
</feature>
<dbReference type="InterPro" id="IPR005754">
    <property type="entry name" value="Sortase"/>
</dbReference>
<keyword evidence="4" id="KW-1185">Reference proteome</keyword>
<name>A0A0U9HFB5_9FIRM</name>
<dbReference type="NCBIfam" id="TIGR01076">
    <property type="entry name" value="sortase_fam"/>
    <property type="match status" value="1"/>
</dbReference>
<sequence length="214" mass="24438">MVRIMKRFIAVILILSGIFLISYPKLKEAYFDYQQKKLIETWNKTMEDLGDYPDEAPKEDTSAPLASKKNDYLIEYINSHMEGMLKIDKINIFLPILKGATKTNLDISAASVSGTGNPGDIGNYCISAHRSRSYGRQFNRLNELKKGDKIEIIVKDKTCTYVVSETFLVEAEDTWVMLPQKDKKLLTLITCDYSRKPYPRLIVRANLLESGENI</sequence>
<dbReference type="InterPro" id="IPR042000">
    <property type="entry name" value="Sortase_D_2"/>
</dbReference>
<dbReference type="STRING" id="224999.GCA_001485475_01543"/>
<accession>A0A0U9HFB5</accession>